<comment type="caution">
    <text evidence="3">The sequence shown here is derived from an EMBL/GenBank/DDBJ whole genome shotgun (WGS) entry which is preliminary data.</text>
</comment>
<dbReference type="PANTHER" id="PTHR32114:SF2">
    <property type="entry name" value="ABC TRANSPORTER ABCH.3"/>
    <property type="match status" value="1"/>
</dbReference>
<dbReference type="PANTHER" id="PTHR32114">
    <property type="entry name" value="ABC TRANSPORTER ABCH.3"/>
    <property type="match status" value="1"/>
</dbReference>
<dbReference type="AlphaFoldDB" id="A0AA86Q5J5"/>
<reference evidence="3" key="1">
    <citation type="submission" date="2023-06" db="EMBL/GenBank/DDBJ databases">
        <authorList>
            <person name="Kurt Z."/>
        </authorList>
    </citation>
    <scope>NUCLEOTIDE SEQUENCE</scope>
</reference>
<dbReference type="InterPro" id="IPR041685">
    <property type="entry name" value="AAA_GajA/Old/RecF-like"/>
</dbReference>
<keyword evidence="5" id="KW-1185">Reference proteome</keyword>
<accession>A0AA86Q5J5</accession>
<feature type="domain" description="Endonuclease GajA/Old nuclease/RecF-like AAA" evidence="2">
    <location>
        <begin position="6"/>
        <end position="316"/>
    </location>
</feature>
<sequence length="1175" mass="135318">MKSYIIDELVIKNIRSYQTENNRLNLSPRLNIIMGANGSGKTTILESLTCALTGKEPESVKRADWANNTINPPFEAGIQLSVKDNEGNKHVIKRFFSFSTNKQQAVSCSATTTEVFDTGADEGLLKYCLFCQEQNADWMFDTDANLFKVFNQLLNTDKYNNFAKQIGTSKIQAADCSMMQEEVQVKHKQVKQLTSKLSKCVDIQKVIQELGSNFNQLQEFFEVIKHNQLTQQEINQIETLKNQTFNSQFDSTQLQAERDANLKIQMDLKQNASEIQVLNGEFGKINPIKVDTNQLNEIISQCVTIISDKFKQIQQFEAVTQLLQNYRNLTEAESIEVIKIQFVDQIMAQQNKSLQELNNQIQKLNTQQSNVQTEQQRFKQQKQQIDDQLCKIDVVQNSKLEIQQQELLLKQLNVKIQETNQKVNQTQTENKQLFKTKQQNQQVVSKIVQESQKKMFKIDDTESQNVIDLLNSAESIAKSIKGEISHLSVQQLIQIINQFITQFKKDFQNNQMFMSFEEFEGEIQQQVASIQQAESLLNDQILNKQGLQNNKQLLQFLIQDLKKFLDKKNIDSSSKIQFIEIFQEFVEQYSSTEQNTEVVHLQKLKLYCSFYNKYQQTIQKLSSTCETHDFMELLEIMNNKLEQLQNFNNSEFLQQTNIGDLIQDYINNNKSLSDSNLAQLNEASSSCMQQQRVHNNKFSDVTYIKEFVLSQPFIFDSVFPIFDEQTQNIDNFISVLQEQADAHTQVLQEYQTQQDSINTVLNAKKQELTNILNQFNIQAQTSKEDLQNQASKIDQKINQADVSIQVAQQQIDQFTQDKQNIEANLLDQAVIDQLKSLTQSVNQIIYSYTLEQINAEKSDLQQKLNQSQAQIQQLEQQYDQFLKCNQNASVLKQLNVKNQLLTANQEKFNALLPEFQKQLDELISTSKQFLDKQDKLPQDIDMQSFNQQQKLIQELITKLQERTQPVTLKKDLIQKQSEFKSAITNLSNQLAVNKAKFDLNITQQIINLEIKNYQVIKLDQINQILMNLWNGSYCKNSDLNAIESILLVQQESSIQVKAVVKTARGETLRSVRTGVSSGQRVMISILLRIAFSKAFQTNLRCMCLDEPTNFLDQQNAESLSQMLGDFVADPNNHLQIILVTHSADFKNGLLSRCADAKVFVVENMNAGSRIREIEE</sequence>
<dbReference type="EMBL" id="CATOUU010000825">
    <property type="protein sequence ID" value="CAI9951563.1"/>
    <property type="molecule type" value="Genomic_DNA"/>
</dbReference>
<evidence type="ECO:0000313" key="3">
    <source>
        <dbReference type="EMBL" id="CAI9951563.1"/>
    </source>
</evidence>
<protein>
    <submittedName>
        <fullName evidence="3">Putative</fullName>
    </submittedName>
</protein>
<dbReference type="SUPFAM" id="SSF52540">
    <property type="entry name" value="P-loop containing nucleoside triphosphate hydrolases"/>
    <property type="match status" value="2"/>
</dbReference>
<evidence type="ECO:0000256" key="1">
    <source>
        <dbReference type="SAM" id="Coils"/>
    </source>
</evidence>
<dbReference type="Proteomes" id="UP001642409">
    <property type="component" value="Unassembled WGS sequence"/>
</dbReference>
<proteinExistence type="predicted"/>
<evidence type="ECO:0000313" key="4">
    <source>
        <dbReference type="EMBL" id="CAL6006934.1"/>
    </source>
</evidence>
<gene>
    <name evidence="4" type="ORF">HINF_LOCUS20390</name>
    <name evidence="3" type="ORF">HINF_LOCUS39208</name>
</gene>
<name>A0AA86Q5J5_9EUKA</name>
<feature type="coiled-coil region" evidence="1">
    <location>
        <begin position="850"/>
        <end position="884"/>
    </location>
</feature>
<evidence type="ECO:0000313" key="5">
    <source>
        <dbReference type="Proteomes" id="UP001642409"/>
    </source>
</evidence>
<keyword evidence="1" id="KW-0175">Coiled coil</keyword>
<dbReference type="Pfam" id="PF13175">
    <property type="entry name" value="AAA_15"/>
    <property type="match status" value="1"/>
</dbReference>
<dbReference type="EMBL" id="CAXDID020000055">
    <property type="protein sequence ID" value="CAL6006934.1"/>
    <property type="molecule type" value="Genomic_DNA"/>
</dbReference>
<reference evidence="4 5" key="2">
    <citation type="submission" date="2024-07" db="EMBL/GenBank/DDBJ databases">
        <authorList>
            <person name="Akdeniz Z."/>
        </authorList>
    </citation>
    <scope>NUCLEOTIDE SEQUENCE [LARGE SCALE GENOMIC DNA]</scope>
</reference>
<organism evidence="3">
    <name type="scientific">Hexamita inflata</name>
    <dbReference type="NCBI Taxonomy" id="28002"/>
    <lineage>
        <taxon>Eukaryota</taxon>
        <taxon>Metamonada</taxon>
        <taxon>Diplomonadida</taxon>
        <taxon>Hexamitidae</taxon>
        <taxon>Hexamitinae</taxon>
        <taxon>Hexamita</taxon>
    </lineage>
</organism>
<feature type="coiled-coil region" evidence="1">
    <location>
        <begin position="733"/>
        <end position="824"/>
    </location>
</feature>
<dbReference type="InterPro" id="IPR027417">
    <property type="entry name" value="P-loop_NTPase"/>
</dbReference>
<dbReference type="Gene3D" id="3.40.50.300">
    <property type="entry name" value="P-loop containing nucleotide triphosphate hydrolases"/>
    <property type="match status" value="2"/>
</dbReference>
<evidence type="ECO:0000259" key="2">
    <source>
        <dbReference type="Pfam" id="PF13175"/>
    </source>
</evidence>
<feature type="coiled-coil region" evidence="1">
    <location>
        <begin position="340"/>
        <end position="436"/>
    </location>
</feature>